<dbReference type="Pfam" id="PF10782">
    <property type="entry name" value="zf-C2HCIx2C"/>
    <property type="match status" value="1"/>
</dbReference>
<dbReference type="RefSeq" id="WP_076756365.1">
    <property type="nucleotide sequence ID" value="NZ_FTPL01000001.1"/>
</dbReference>
<reference evidence="2" key="1">
    <citation type="submission" date="2017-01" db="EMBL/GenBank/DDBJ databases">
        <authorList>
            <person name="Varghese N."/>
            <person name="Submissions S."/>
        </authorList>
    </citation>
    <scope>NUCLEOTIDE SEQUENCE [LARGE SCALE GENOMIC DNA]</scope>
    <source>
        <strain evidence="2">MNA4</strain>
    </source>
</reference>
<dbReference type="AlphaFoldDB" id="A0A1U7PHB6"/>
<dbReference type="InterPro" id="IPR019718">
    <property type="entry name" value="DUF2602"/>
</dbReference>
<evidence type="ECO:0000313" key="1">
    <source>
        <dbReference type="EMBL" id="SIT66171.1"/>
    </source>
</evidence>
<protein>
    <recommendedName>
        <fullName evidence="3">Zinc-finger domain-containing protein</fullName>
    </recommendedName>
</protein>
<gene>
    <name evidence="1" type="ORF">SAMN05428946_0030</name>
</gene>
<dbReference type="EMBL" id="FTPL01000001">
    <property type="protein sequence ID" value="SIT66171.1"/>
    <property type="molecule type" value="Genomic_DNA"/>
</dbReference>
<proteinExistence type="predicted"/>
<accession>A0A1U7PHB6</accession>
<name>A0A1U7PHB6_9BACI</name>
<dbReference type="Proteomes" id="UP000187550">
    <property type="component" value="Unassembled WGS sequence"/>
</dbReference>
<sequence>MNKVNLIQDIDELLDRYCDGCFLKKQLREDHGKAAAHKFCIDGCTVGEQLRFLGTELNKIGH</sequence>
<keyword evidence="2" id="KW-1185">Reference proteome</keyword>
<evidence type="ECO:0000313" key="2">
    <source>
        <dbReference type="Proteomes" id="UP000187550"/>
    </source>
</evidence>
<dbReference type="OrthoDB" id="2454446at2"/>
<organism evidence="1 2">
    <name type="scientific">Edaphobacillus lindanitolerans</name>
    <dbReference type="NCBI Taxonomy" id="550447"/>
    <lineage>
        <taxon>Bacteria</taxon>
        <taxon>Bacillati</taxon>
        <taxon>Bacillota</taxon>
        <taxon>Bacilli</taxon>
        <taxon>Bacillales</taxon>
        <taxon>Bacillaceae</taxon>
        <taxon>Edaphobacillus</taxon>
    </lineage>
</organism>
<evidence type="ECO:0008006" key="3">
    <source>
        <dbReference type="Google" id="ProtNLM"/>
    </source>
</evidence>